<dbReference type="InterPro" id="IPR031704">
    <property type="entry name" value="Glyco_hydro_36_N"/>
</dbReference>
<dbReference type="CDD" id="cd14791">
    <property type="entry name" value="GH36"/>
    <property type="match status" value="1"/>
</dbReference>
<dbReference type="Pfam" id="PF16875">
    <property type="entry name" value="Glyco_hydro_36N"/>
    <property type="match status" value="1"/>
</dbReference>
<keyword evidence="4 6" id="KW-0378">Hydrolase</keyword>
<dbReference type="InterPro" id="IPR000111">
    <property type="entry name" value="Glyco_hydro_27/36_CS"/>
</dbReference>
<dbReference type="PANTHER" id="PTHR43053">
    <property type="entry name" value="GLYCOSIDASE FAMILY 31"/>
    <property type="match status" value="1"/>
</dbReference>
<evidence type="ECO:0000313" key="11">
    <source>
        <dbReference type="EMBL" id="MBP1044311.1"/>
    </source>
</evidence>
<dbReference type="PRINTS" id="PR00743">
    <property type="entry name" value="GLHYDRLASE36"/>
</dbReference>
<evidence type="ECO:0000256" key="5">
    <source>
        <dbReference type="ARBA" id="ARBA00023295"/>
    </source>
</evidence>
<accession>A0A940PE08</accession>
<comment type="caution">
    <text evidence="11">The sequence shown here is derived from an EMBL/GenBank/DDBJ whole genome shotgun (WGS) entry which is preliminary data.</text>
</comment>
<keyword evidence="12" id="KW-1185">Reference proteome</keyword>
<dbReference type="Gene3D" id="2.70.98.60">
    <property type="entry name" value="alpha-galactosidase from lactobacil brevis"/>
    <property type="match status" value="1"/>
</dbReference>
<dbReference type="RefSeq" id="WP_209532686.1">
    <property type="nucleotide sequence ID" value="NZ_JAEEGA010000025.1"/>
</dbReference>
<evidence type="ECO:0000313" key="12">
    <source>
        <dbReference type="Proteomes" id="UP000674938"/>
    </source>
</evidence>
<dbReference type="InterPro" id="IPR013785">
    <property type="entry name" value="Aldolase_TIM"/>
</dbReference>
<comment type="similarity">
    <text evidence="2">Belongs to the glycosyl hydrolase 36 family.</text>
</comment>
<feature type="binding site" evidence="8">
    <location>
        <begin position="475"/>
        <end position="479"/>
    </location>
    <ligand>
        <name>substrate</name>
    </ligand>
</feature>
<dbReference type="EC" id="3.2.1.22" evidence="3 6"/>
<dbReference type="InterPro" id="IPR038417">
    <property type="entry name" value="Alpga-gal_N_sf"/>
</dbReference>
<dbReference type="Gene3D" id="2.60.40.1180">
    <property type="entry name" value="Golgi alpha-mannosidase II"/>
    <property type="match status" value="1"/>
</dbReference>
<comment type="catalytic activity">
    <reaction evidence="1 6">
        <text>Hydrolysis of terminal, non-reducing alpha-D-galactose residues in alpha-D-galactosides, including galactose oligosaccharides, galactomannans and galactolipids.</text>
        <dbReference type="EC" id="3.2.1.22"/>
    </reaction>
</comment>
<evidence type="ECO:0000256" key="6">
    <source>
        <dbReference type="PIRNR" id="PIRNR005536"/>
    </source>
</evidence>
<organism evidence="11 12">
    <name type="scientific">Vagococcus allomyrinae</name>
    <dbReference type="NCBI Taxonomy" id="2794353"/>
    <lineage>
        <taxon>Bacteria</taxon>
        <taxon>Bacillati</taxon>
        <taxon>Bacillota</taxon>
        <taxon>Bacilli</taxon>
        <taxon>Lactobacillales</taxon>
        <taxon>Enterococcaceae</taxon>
        <taxon>Vagococcus</taxon>
    </lineage>
</organism>
<dbReference type="GO" id="GO:0004557">
    <property type="term" value="F:alpha-galactosidase activity"/>
    <property type="evidence" value="ECO:0007669"/>
    <property type="project" value="UniProtKB-UniRule"/>
</dbReference>
<evidence type="ECO:0000259" key="9">
    <source>
        <dbReference type="Pfam" id="PF16874"/>
    </source>
</evidence>
<dbReference type="SUPFAM" id="SSF51445">
    <property type="entry name" value="(Trans)glycosidases"/>
    <property type="match status" value="1"/>
</dbReference>
<dbReference type="Proteomes" id="UP000674938">
    <property type="component" value="Unassembled WGS sequence"/>
</dbReference>
<sequence>MVEILVNQQGNSFHLKNETISYVIKVEEFGLVSQQYVGQVIDGYATGRNYPRKDRSFSPNFYGATDRLYSKDTLPQEYSSYGSGDFRTPAVRLKQGNGSTVVDFRYDGYEVVNGKNSLEGLPHFYSQQAKTLKLKMTDKAIPGVALYLYYSIFPEGGLVRSAKLINNSPTSLIIEKLDSLQLNMPESNYDVISLPGAWANERQLKREPLGVGKRVFASSRGSSSHQQNPFAALLPKETTEHQGDVFGFSLVYSGSFQLTFETDQYESLRVNLGLNEQQFSWELESGTAFQSPEAILVYSKEGLNGMSKIFHAMTKGCLLRGQYKEKERPILVNNWEATYFDFNERVVKQLMDQAADLGIELFVLDDGWFGKRNDDRTSLGDWDINYQKLPNGLESMIAYGKERQVAFGLWFEPEMISEASELFRSHPEWVLQVPGREKSRSRDQFVLDFSRQDVRVHLYQKMQKILSENDIRYVKWDMNRHLSEVYSADLSPNNQRETHHRYVLGLYDFLEKLTEEFPNVLFESCSGGGGRFDLGMLYYMPQTWTSDNTDAVARLKIQYATSLLYPIVTMGAHVSDVPNHQTHRITSMEMRGNVAMSGTLGYELDLNAMSDPEKVTVREQINFYKEHRQLIQFGDFYRLMSPFEGNECAWIFVSPDQSDCLVFYYHILEQASAPFRLLKLVGLSESAHYSHPELGTFSGSELMHAGFYTSVTKTGDFRSDCYYFKRVEESE</sequence>
<dbReference type="Pfam" id="PF16874">
    <property type="entry name" value="Glyco_hydro_36C"/>
    <property type="match status" value="1"/>
</dbReference>
<feature type="active site" description="Nucleophile" evidence="7">
    <location>
        <position position="477"/>
    </location>
</feature>
<proteinExistence type="inferred from homology"/>
<evidence type="ECO:0000259" key="10">
    <source>
        <dbReference type="Pfam" id="PF16875"/>
    </source>
</evidence>
<evidence type="ECO:0000256" key="4">
    <source>
        <dbReference type="ARBA" id="ARBA00022801"/>
    </source>
</evidence>
<dbReference type="AlphaFoldDB" id="A0A940PE08"/>
<evidence type="ECO:0000256" key="3">
    <source>
        <dbReference type="ARBA" id="ARBA00012755"/>
    </source>
</evidence>
<protein>
    <recommendedName>
        <fullName evidence="3 6">Alpha-galactosidase</fullName>
        <ecNumber evidence="3 6">3.2.1.22</ecNumber>
    </recommendedName>
</protein>
<keyword evidence="5 6" id="KW-0326">Glycosidase</keyword>
<dbReference type="Gene3D" id="3.20.20.70">
    <property type="entry name" value="Aldolase class I"/>
    <property type="match status" value="1"/>
</dbReference>
<dbReference type="GO" id="GO:0016052">
    <property type="term" value="P:carbohydrate catabolic process"/>
    <property type="evidence" value="ECO:0007669"/>
    <property type="project" value="InterPro"/>
</dbReference>
<dbReference type="EMBL" id="JAEEGA010000025">
    <property type="protein sequence ID" value="MBP1044311.1"/>
    <property type="molecule type" value="Genomic_DNA"/>
</dbReference>
<dbReference type="PROSITE" id="PS00512">
    <property type="entry name" value="ALPHA_GALACTOSIDASE"/>
    <property type="match status" value="1"/>
</dbReference>
<dbReference type="FunFam" id="3.20.20.70:FF:000118">
    <property type="entry name" value="Alpha-galactosidase"/>
    <property type="match status" value="1"/>
</dbReference>
<gene>
    <name evidence="11" type="ORF">I6N95_25205</name>
</gene>
<feature type="binding site" evidence="8">
    <location>
        <position position="547"/>
    </location>
    <ligand>
        <name>substrate</name>
    </ligand>
</feature>
<name>A0A940PE08_9ENTE</name>
<feature type="domain" description="Glycosyl hydrolase family 36 C-terminal" evidence="9">
    <location>
        <begin position="647"/>
        <end position="724"/>
    </location>
</feature>
<feature type="binding site" evidence="8">
    <location>
        <position position="198"/>
    </location>
    <ligand>
        <name>substrate</name>
    </ligand>
</feature>
<evidence type="ECO:0000256" key="8">
    <source>
        <dbReference type="PIRSR" id="PIRSR005536-2"/>
    </source>
</evidence>
<feature type="binding site" evidence="8">
    <location>
        <begin position="365"/>
        <end position="366"/>
    </location>
    <ligand>
        <name>substrate</name>
    </ligand>
</feature>
<dbReference type="InterPro" id="IPR031705">
    <property type="entry name" value="Glyco_hydro_36_C"/>
</dbReference>
<dbReference type="Pfam" id="PF02065">
    <property type="entry name" value="Melibiase"/>
    <property type="match status" value="1"/>
</dbReference>
<dbReference type="InterPro" id="IPR017853">
    <property type="entry name" value="GH"/>
</dbReference>
<feature type="active site" description="Proton donor" evidence="7">
    <location>
        <position position="547"/>
    </location>
</feature>
<reference evidence="11" key="1">
    <citation type="submission" date="2020-12" db="EMBL/GenBank/DDBJ databases">
        <title>Vagococcus allomyrinae sp. nov. and Enterococcus lavae sp. nov., isolated from the larvae of Allomyrina dichotoma.</title>
        <authorList>
            <person name="Lee S.D."/>
        </authorList>
    </citation>
    <scope>NUCLEOTIDE SEQUENCE</scope>
    <source>
        <strain evidence="11">BWB3-3</strain>
    </source>
</reference>
<dbReference type="PANTHER" id="PTHR43053:SF3">
    <property type="entry name" value="ALPHA-GALACTOSIDASE C-RELATED"/>
    <property type="match status" value="1"/>
</dbReference>
<dbReference type="PIRSF" id="PIRSF005536">
    <property type="entry name" value="Agal"/>
    <property type="match status" value="1"/>
</dbReference>
<dbReference type="InterPro" id="IPR050985">
    <property type="entry name" value="Alpha-glycosidase_related"/>
</dbReference>
<dbReference type="InterPro" id="IPR013780">
    <property type="entry name" value="Glyco_hydro_b"/>
</dbReference>
<feature type="binding site" evidence="8">
    <location>
        <position position="525"/>
    </location>
    <ligand>
        <name>substrate</name>
    </ligand>
</feature>
<evidence type="ECO:0000256" key="1">
    <source>
        <dbReference type="ARBA" id="ARBA00001255"/>
    </source>
</evidence>
<evidence type="ECO:0000256" key="7">
    <source>
        <dbReference type="PIRSR" id="PIRSR005536-1"/>
    </source>
</evidence>
<evidence type="ECO:0000256" key="2">
    <source>
        <dbReference type="ARBA" id="ARBA00006202"/>
    </source>
</evidence>
<feature type="domain" description="Glycosyl hydrolase family 36 N-terminal" evidence="10">
    <location>
        <begin position="31"/>
        <end position="284"/>
    </location>
</feature>
<feature type="binding site" evidence="8">
    <location>
        <position position="442"/>
    </location>
    <ligand>
        <name>substrate</name>
    </ligand>
</feature>
<dbReference type="InterPro" id="IPR002252">
    <property type="entry name" value="Glyco_hydro_36"/>
</dbReference>